<sequence>MNKKSLCEALSEDYADKVARAGGNYDDAYNHYLERCKHRSEKDLLDQYKTAGLDSSGFIF</sequence>
<accession>A0A0F7L4M4</accession>
<evidence type="ECO:0000313" key="1">
    <source>
        <dbReference type="EMBL" id="AKH46448.1"/>
    </source>
</evidence>
<dbReference type="EMBL" id="KR029583">
    <property type="protein sequence ID" value="AKH46448.1"/>
    <property type="molecule type" value="Genomic_DNA"/>
</dbReference>
<organism evidence="1">
    <name type="scientific">uncultured marine virus</name>
    <dbReference type="NCBI Taxonomy" id="186617"/>
    <lineage>
        <taxon>Viruses</taxon>
        <taxon>environmental samples</taxon>
    </lineage>
</organism>
<protein>
    <submittedName>
        <fullName evidence="1">Uncharacterized protein</fullName>
    </submittedName>
</protein>
<reference evidence="1" key="1">
    <citation type="journal article" date="2015" name="Front. Microbiol.">
        <title>Combining genomic sequencing methods to explore viral diversity and reveal potential virus-host interactions.</title>
        <authorList>
            <person name="Chow C.E."/>
            <person name="Winget D.M."/>
            <person name="White R.A.III."/>
            <person name="Hallam S.J."/>
            <person name="Suttle C.A."/>
        </authorList>
    </citation>
    <scope>NUCLEOTIDE SEQUENCE</scope>
    <source>
        <strain evidence="1">Anoxic3_8</strain>
    </source>
</reference>
<proteinExistence type="predicted"/>
<reference evidence="1" key="2">
    <citation type="submission" date="2015-03" db="EMBL/GenBank/DDBJ databases">
        <authorList>
            <person name="Chow C.-E.T."/>
            <person name="Winget D.M."/>
            <person name="White R.A.III."/>
            <person name="Hallam S.J."/>
            <person name="Suttle C.A."/>
        </authorList>
    </citation>
    <scope>NUCLEOTIDE SEQUENCE</scope>
    <source>
        <strain evidence="1">Anoxic3_8</strain>
    </source>
</reference>
<name>A0A0F7L4M4_9VIRU</name>